<evidence type="ECO:0000313" key="1">
    <source>
        <dbReference type="EMBL" id="GKT44363.1"/>
    </source>
</evidence>
<gene>
    <name evidence="1" type="ORF">ColSpa_04544</name>
</gene>
<sequence>MLSWAIKPWTVRWDGADRPNGNGTLLAQHYGGVDDWSKHYDWMAPLSNTLTISEVNGKVQMMIYNPYHMGDMGKRMFDA</sequence>
<protein>
    <submittedName>
        <fullName evidence="1">Uncharacterized protein</fullName>
    </submittedName>
</protein>
<accession>A0AA37P125</accession>
<dbReference type="InterPro" id="IPR032719">
    <property type="entry name" value="WbsX"/>
</dbReference>
<comment type="caution">
    <text evidence="1">The sequence shown here is derived from an EMBL/GenBank/DDBJ whole genome shotgun (WGS) entry which is preliminary data.</text>
</comment>
<proteinExistence type="predicted"/>
<dbReference type="Proteomes" id="UP001055115">
    <property type="component" value="Unassembled WGS sequence"/>
</dbReference>
<keyword evidence="2" id="KW-1185">Reference proteome</keyword>
<name>A0AA37P125_9PEZI</name>
<dbReference type="EMBL" id="BQXU01000009">
    <property type="protein sequence ID" value="GKT44363.1"/>
    <property type="molecule type" value="Genomic_DNA"/>
</dbReference>
<organism evidence="1 2">
    <name type="scientific">Colletotrichum spaethianum</name>
    <dbReference type="NCBI Taxonomy" id="700344"/>
    <lineage>
        <taxon>Eukaryota</taxon>
        <taxon>Fungi</taxon>
        <taxon>Dikarya</taxon>
        <taxon>Ascomycota</taxon>
        <taxon>Pezizomycotina</taxon>
        <taxon>Sordariomycetes</taxon>
        <taxon>Hypocreomycetidae</taxon>
        <taxon>Glomerellales</taxon>
        <taxon>Glomerellaceae</taxon>
        <taxon>Colletotrichum</taxon>
        <taxon>Colletotrichum spaethianum species complex</taxon>
    </lineage>
</organism>
<dbReference type="GeneID" id="73325346"/>
<dbReference type="AlphaFoldDB" id="A0AA37P125"/>
<evidence type="ECO:0000313" key="2">
    <source>
        <dbReference type="Proteomes" id="UP001055115"/>
    </source>
</evidence>
<dbReference type="RefSeq" id="XP_049126713.1">
    <property type="nucleotide sequence ID" value="XM_049270756.1"/>
</dbReference>
<dbReference type="Pfam" id="PF14307">
    <property type="entry name" value="Glyco_tran_WbsX"/>
    <property type="match status" value="1"/>
</dbReference>
<reference evidence="1 2" key="1">
    <citation type="submission" date="2022-03" db="EMBL/GenBank/DDBJ databases">
        <title>Genome data of Colletotrichum spp.</title>
        <authorList>
            <person name="Utami Y.D."/>
            <person name="Hiruma K."/>
        </authorList>
    </citation>
    <scope>NUCLEOTIDE SEQUENCE [LARGE SCALE GENOMIC DNA]</scope>
    <source>
        <strain evidence="1 2">MAFF 239500</strain>
    </source>
</reference>